<protein>
    <recommendedName>
        <fullName evidence="2">Outer membrane protein beta-barrel domain-containing protein</fullName>
    </recommendedName>
</protein>
<keyword evidence="1" id="KW-0732">Signal</keyword>
<name>A0A0A2EPE3_PORCN</name>
<comment type="caution">
    <text evidence="3">The sequence shown here is derived from an EMBL/GenBank/DDBJ whole genome shotgun (WGS) entry which is preliminary data.</text>
</comment>
<feature type="chain" id="PRO_5001986997" description="Outer membrane protein beta-barrel domain-containing protein" evidence="1">
    <location>
        <begin position="20"/>
        <end position="760"/>
    </location>
</feature>
<dbReference type="InterPro" id="IPR041700">
    <property type="entry name" value="OMP_b-brl_3"/>
</dbReference>
<evidence type="ECO:0000259" key="2">
    <source>
        <dbReference type="Pfam" id="PF14905"/>
    </source>
</evidence>
<keyword evidence="4" id="KW-1185">Reference proteome</keyword>
<dbReference type="AlphaFoldDB" id="A0A0A2EPE3"/>
<feature type="domain" description="Outer membrane protein beta-barrel" evidence="2">
    <location>
        <begin position="430"/>
        <end position="717"/>
    </location>
</feature>
<evidence type="ECO:0000313" key="3">
    <source>
        <dbReference type="EMBL" id="KGN79335.1"/>
    </source>
</evidence>
<dbReference type="Proteomes" id="UP000030125">
    <property type="component" value="Unassembled WGS sequence"/>
</dbReference>
<dbReference type="EMBL" id="JQJD01000051">
    <property type="protein sequence ID" value="KGN79335.1"/>
    <property type="molecule type" value="Genomic_DNA"/>
</dbReference>
<evidence type="ECO:0000313" key="4">
    <source>
        <dbReference type="Proteomes" id="UP000030125"/>
    </source>
</evidence>
<feature type="signal peptide" evidence="1">
    <location>
        <begin position="1"/>
        <end position="19"/>
    </location>
</feature>
<dbReference type="Pfam" id="PF14905">
    <property type="entry name" value="OMP_b-brl_3"/>
    <property type="match status" value="1"/>
</dbReference>
<dbReference type="eggNOG" id="COG1629">
    <property type="taxonomic scope" value="Bacteria"/>
</dbReference>
<evidence type="ECO:0000256" key="1">
    <source>
        <dbReference type="SAM" id="SignalP"/>
    </source>
</evidence>
<reference evidence="3 4" key="1">
    <citation type="submission" date="2014-08" db="EMBL/GenBank/DDBJ databases">
        <title>Porphyromonas cangingivalis strain:COT-109_OH1386 Genome sequencing.</title>
        <authorList>
            <person name="Wallis C."/>
            <person name="Deusch O."/>
            <person name="O'Flynn C."/>
            <person name="Davis I."/>
            <person name="Jospin G."/>
            <person name="Darling A.E."/>
            <person name="Coil D.A."/>
            <person name="Alexiev A."/>
            <person name="Horsfall A."/>
            <person name="Kirkwood N."/>
            <person name="Harris S."/>
            <person name="Eisen J.A."/>
        </authorList>
    </citation>
    <scope>NUCLEOTIDE SEQUENCE [LARGE SCALE GENOMIC DNA]</scope>
    <source>
        <strain evidence="4">COT-109 OH1386</strain>
    </source>
</reference>
<dbReference type="STRING" id="36874.HQ34_08620"/>
<dbReference type="SUPFAM" id="SSF56935">
    <property type="entry name" value="Porins"/>
    <property type="match status" value="1"/>
</dbReference>
<dbReference type="SUPFAM" id="SSF49464">
    <property type="entry name" value="Carboxypeptidase regulatory domain-like"/>
    <property type="match status" value="1"/>
</dbReference>
<gene>
    <name evidence="3" type="ORF">HQ35_08570</name>
</gene>
<sequence length="760" mass="86402">MRTHLLGCLFLLMSQMLSAQIIRGTIKDAADRSAISQVRVTAYSRSDSLSAYSDPQGHFALQPLNGMRVVRLTFSHMAYESVELSPSTDSFMEVYLNPKTTQLDEVVIKQEFLSRRDGNIIVNISRIPNVVNLQTDQVLTRIPGVLKTSEGAYSLNGKSAVIYVNGVKQTISAGSLAAFLSSLPAGAVSSVELVPVNSGQYSATTEAVIDIKTTPNIPLGYSFQPSVHSSFFKNGLKDIGANLFYMTKVRRLLFHNTLSYTNERIYSDYLDSLLLADRAPIIQEGGRRGRTNVITYNASLLYTLPSSHRLTFNTFIYYDFAKPTLHWYTSLNKSIIQRKEHSDLYNFSLVYQIPSANLAFNGDIGYSFSYGGVYQEADYFRLDGERYNRSDVRMDGFLNTLYVNLHSTFGDWKLHYGLQVDYNSVRDKSVYQDGRQSDFGGFEILPALYAQAQYRLSRHLGLKGSVRMETTHYQYTFGEEPVTKDYTSLFPSLLLNGDFSDYSFTSGLVSNIIRPRYQTMIPGLRQSSDYMYYSGNPDLKPCDGYGLIFNSTFFGYAQLNLMYAFVADNTGSVYARKGEYLIKSTENISDQQYFAVNALLPFSFWGDKLTGQLQAEGAHRKLYNFKHGFIPPLGRSASYWSHSYNASVSYSPTDCVNVSLYGSYEPQYSSTLLETSWNTRWSFELYYSFLKERNLTLYLGAYDLFRRDNVYTSYFLDHAERSKVFSIGPSFKISLKYRLNKGQKVIEEYRDYTPNASRIR</sequence>
<accession>A0A0A2EPE3</accession>
<organism evidence="3 4">
    <name type="scientific">Porphyromonas cangingivalis</name>
    <dbReference type="NCBI Taxonomy" id="36874"/>
    <lineage>
        <taxon>Bacteria</taxon>
        <taxon>Pseudomonadati</taxon>
        <taxon>Bacteroidota</taxon>
        <taxon>Bacteroidia</taxon>
        <taxon>Bacteroidales</taxon>
        <taxon>Porphyromonadaceae</taxon>
        <taxon>Porphyromonas</taxon>
    </lineage>
</organism>
<proteinExistence type="predicted"/>
<dbReference type="InterPro" id="IPR008969">
    <property type="entry name" value="CarboxyPept-like_regulatory"/>
</dbReference>